<accession>A0AAE0ZDS9</accession>
<feature type="compositionally biased region" description="Polar residues" evidence="12">
    <location>
        <begin position="15"/>
        <end position="42"/>
    </location>
</feature>
<dbReference type="PANTHER" id="PTHR24356">
    <property type="entry name" value="SERINE/THREONINE-PROTEIN KINASE"/>
    <property type="match status" value="1"/>
</dbReference>
<dbReference type="PROSITE" id="PS50011">
    <property type="entry name" value="PROTEIN_KINASE_DOM"/>
    <property type="match status" value="2"/>
</dbReference>
<organism evidence="15 16">
    <name type="scientific">Elysia crispata</name>
    <name type="common">lettuce slug</name>
    <dbReference type="NCBI Taxonomy" id="231223"/>
    <lineage>
        <taxon>Eukaryota</taxon>
        <taxon>Metazoa</taxon>
        <taxon>Spiralia</taxon>
        <taxon>Lophotrochozoa</taxon>
        <taxon>Mollusca</taxon>
        <taxon>Gastropoda</taxon>
        <taxon>Heterobranchia</taxon>
        <taxon>Euthyneura</taxon>
        <taxon>Panpulmonata</taxon>
        <taxon>Sacoglossa</taxon>
        <taxon>Placobranchoidea</taxon>
        <taxon>Plakobranchidae</taxon>
        <taxon>Elysia</taxon>
    </lineage>
</organism>
<dbReference type="InterPro" id="IPR008271">
    <property type="entry name" value="Ser/Thr_kinase_AS"/>
</dbReference>
<dbReference type="GO" id="GO:0005634">
    <property type="term" value="C:nucleus"/>
    <property type="evidence" value="ECO:0007669"/>
    <property type="project" value="TreeGrafter"/>
</dbReference>
<dbReference type="InterPro" id="IPR050236">
    <property type="entry name" value="Ser_Thr_kinase_AGC"/>
</dbReference>
<comment type="caution">
    <text evidence="15">The sequence shown here is derived from an EMBL/GenBank/DDBJ whole genome shotgun (WGS) entry which is preliminary data.</text>
</comment>
<feature type="region of interest" description="Disordered" evidence="12">
    <location>
        <begin position="275"/>
        <end position="304"/>
    </location>
</feature>
<dbReference type="Pfam" id="PF00069">
    <property type="entry name" value="Pkinase"/>
    <property type="match status" value="2"/>
</dbReference>
<evidence type="ECO:0000256" key="7">
    <source>
        <dbReference type="ARBA" id="ARBA00022777"/>
    </source>
</evidence>
<dbReference type="InterPro" id="IPR011009">
    <property type="entry name" value="Kinase-like_dom_sf"/>
</dbReference>
<dbReference type="GO" id="GO:0035556">
    <property type="term" value="P:intracellular signal transduction"/>
    <property type="evidence" value="ECO:0007669"/>
    <property type="project" value="TreeGrafter"/>
</dbReference>
<keyword evidence="6" id="KW-0547">Nucleotide-binding</keyword>
<feature type="compositionally biased region" description="Polar residues" evidence="12">
    <location>
        <begin position="275"/>
        <end position="287"/>
    </location>
</feature>
<evidence type="ECO:0000256" key="6">
    <source>
        <dbReference type="ARBA" id="ARBA00022741"/>
    </source>
</evidence>
<dbReference type="Gene3D" id="3.30.200.20">
    <property type="entry name" value="Phosphorylase Kinase, domain 1"/>
    <property type="match status" value="1"/>
</dbReference>
<feature type="region of interest" description="Disordered" evidence="12">
    <location>
        <begin position="1189"/>
        <end position="1213"/>
    </location>
</feature>
<dbReference type="FunFam" id="1.10.510.10:FF:000484">
    <property type="entry name" value="Serine/threonine-protein kinase greatwall, putative"/>
    <property type="match status" value="1"/>
</dbReference>
<feature type="domain" description="Protein kinase" evidence="13">
    <location>
        <begin position="52"/>
        <end position="374"/>
    </location>
</feature>
<evidence type="ECO:0000256" key="5">
    <source>
        <dbReference type="ARBA" id="ARBA00022679"/>
    </source>
</evidence>
<comment type="catalytic activity">
    <reaction evidence="11">
        <text>L-seryl-[protein] + ATP = O-phospho-L-seryl-[protein] + ADP + H(+)</text>
        <dbReference type="Rhea" id="RHEA:17989"/>
        <dbReference type="Rhea" id="RHEA-COMP:9863"/>
        <dbReference type="Rhea" id="RHEA-COMP:11604"/>
        <dbReference type="ChEBI" id="CHEBI:15378"/>
        <dbReference type="ChEBI" id="CHEBI:29999"/>
        <dbReference type="ChEBI" id="CHEBI:30616"/>
        <dbReference type="ChEBI" id="CHEBI:83421"/>
        <dbReference type="ChEBI" id="CHEBI:456216"/>
        <dbReference type="EC" id="2.7.11.1"/>
    </reaction>
</comment>
<gene>
    <name evidence="15" type="ORF">RRG08_028660</name>
</gene>
<evidence type="ECO:0000259" key="14">
    <source>
        <dbReference type="PROSITE" id="PS51285"/>
    </source>
</evidence>
<dbReference type="SUPFAM" id="SSF56112">
    <property type="entry name" value="Protein kinase-like (PK-like)"/>
    <property type="match status" value="2"/>
</dbReference>
<evidence type="ECO:0000256" key="2">
    <source>
        <dbReference type="ARBA" id="ARBA00012513"/>
    </source>
</evidence>
<dbReference type="FunFam" id="1.10.510.10:FF:000278">
    <property type="entry name" value="serine/threonine-protein kinase greatwall isoform X1"/>
    <property type="match status" value="1"/>
</dbReference>
<comment type="catalytic activity">
    <reaction evidence="10">
        <text>L-threonyl-[protein] + ATP = O-phospho-L-threonyl-[protein] + ADP + H(+)</text>
        <dbReference type="Rhea" id="RHEA:46608"/>
        <dbReference type="Rhea" id="RHEA-COMP:11060"/>
        <dbReference type="Rhea" id="RHEA-COMP:11605"/>
        <dbReference type="ChEBI" id="CHEBI:15378"/>
        <dbReference type="ChEBI" id="CHEBI:30013"/>
        <dbReference type="ChEBI" id="CHEBI:30616"/>
        <dbReference type="ChEBI" id="CHEBI:61977"/>
        <dbReference type="ChEBI" id="CHEBI:456216"/>
        <dbReference type="EC" id="2.7.11.1"/>
    </reaction>
</comment>
<evidence type="ECO:0000256" key="10">
    <source>
        <dbReference type="ARBA" id="ARBA00047899"/>
    </source>
</evidence>
<evidence type="ECO:0000256" key="12">
    <source>
        <dbReference type="SAM" id="MobiDB-lite"/>
    </source>
</evidence>
<protein>
    <recommendedName>
        <fullName evidence="3">Serine/threonine-protein kinase greatwall</fullName>
        <ecNumber evidence="2">2.7.11.1</ecNumber>
    </recommendedName>
    <alternativeName>
        <fullName evidence="9">Microtubule-associated serine/threonine-protein kinase-like</fullName>
    </alternativeName>
</protein>
<evidence type="ECO:0000256" key="9">
    <source>
        <dbReference type="ARBA" id="ARBA00033099"/>
    </source>
</evidence>
<evidence type="ECO:0000256" key="8">
    <source>
        <dbReference type="ARBA" id="ARBA00022840"/>
    </source>
</evidence>
<feature type="compositionally biased region" description="Basic and acidic residues" evidence="12">
    <location>
        <begin position="816"/>
        <end position="829"/>
    </location>
</feature>
<dbReference type="Proteomes" id="UP001283361">
    <property type="component" value="Unassembled WGS sequence"/>
</dbReference>
<keyword evidence="4" id="KW-0723">Serine/threonine-protein kinase</keyword>
<dbReference type="Gene3D" id="1.10.510.10">
    <property type="entry name" value="Transferase(Phosphotransferase) domain 1"/>
    <property type="match status" value="2"/>
</dbReference>
<sequence>MESEKAVAGEDSLMEVTQSTNDGEMTGQTSTSDGNALDSSSAVGNMPSAQDFEFIKPISKGAFGKVWLGCKRNKPDKVYAIKVMKKDDLVRKNLIAQVTAERDAQARSRSPFVVQLFYSIQTQQHILLVMEYMIGGDVKSLLIMYGYFPEEMACMYAAEVTLALEYLHKRGIVHRDLKPDNMLISETGHLKLTDFGLSKVTMDYRHSPRSGGFTPYIGRGGIGCLDLRTPGQVRSLSSSLAFSTCDSFKKFESHACTTMKVEAHPRELIDVVQTASDGSRHASSSPPHKNGVSPLPPEPCTPFEKGHKQFLGRRMLTPNTSKCLQLNRLADNVGSTPPIQSLTPTLQDSLTWRTSSASDSRSSVACSLLQFSLLSKSGAKKSVRRETRAGQESCATKAVRQDYESEGSFCGKVSHSHDRECNSCESSSCSVFSSDVEHRCAGSYRCGNSADAGAEHPLSCDSHIMPIFRVEGEEDSTPLLHRKHDSVLKSFSAQNLRSLTEGSYSDVSLNQGNKCFSDGISTCSGQEKNCGAFVREKGFSEIHGSFSPSFSCNEIQHSEPSGNAGYDKYGETRHKFSSQPVETPGDKMKDIVCHRDMHSSKSLVGDEQENVTQFQCSHTGNNISSCSQEKPRGVLSALDDSLGEIHQSRPHSITGSTDLDLSTDFSSHFQKDKNLNSTRLSMDFGPSRISLDFGPELKDLSHLSGLSRLPLYPLMPKLNINHKSSETEAAPALARSLTDSQVTQALPLRKRDDSVKRKTSDRLIAPGSGGEIFRRRLSKPGLRRVLSDTFDKCLLSGSDFAKVGRGMLRKNLLEGKSKSQEIGDHRESFEENELREEKTNISLGPVLQRKRSCDEAMMDICLDMPQPKMQCKLNVPQHTSLTPDLRRLAMRNHVHSNRQEHRAMPSGSLTCNLFKTSPSRRAQSPLASPGFPQCLQDKDIFQKEEKHHLEQIGSQDQISLSYDRSSNSTNQLAFNGDGETYFSKQTPSRFRNGAPESNNTPEMHDQTKIKCDIPVMQNSVDQEAMHQEVTNGFRLHRVPACTDLTFHYDRSMSTSTMDIHSLHPMEDPLAFSTSPHSPKAKHVQFYMDSPSPGPTMHSSPAAGSCGSQCQPPPLIIKKGVSNNESLGHDGSFLNISIEFEVPDGKSITATPHLCKPVTPDKETHSHLSSAQCGQPQTSVLQLSSCATRGRSRSLSSGSTVSDIGSTEDPSRISPGPMPLASVQNFPSPPLTFSKKSPQMSDIDQDLTKANNCSHMTPSCLEAAEFQEINVSSLSGGNRGHRCHGNSNQKSCPALLCQMPSIVEGSSSQEKKAEQENKMDSSVFPRPVSMPLLLQTPKPASRHHGVAGQDPPHVFKTPSCTPAMGAKSVPPSHLPYTPSQARGSLLQMGTPLRTPKSVRRGPEPPAPEVEAERILGTPDYLAPEILLHQQHGFAVDWWALGVCLYEFLTGLPPFNDATPEDVFKNILNRDITWPEGEESLSVEAHAAVDALLTFNVDMRPAALETKKMPFFSDVDWDNLLEIEPLFVPQPDDDMDTTYFKPKNDERNLVMSAVDL</sequence>
<evidence type="ECO:0000256" key="3">
    <source>
        <dbReference type="ARBA" id="ARBA00022148"/>
    </source>
</evidence>
<name>A0AAE0ZDS9_9GAST</name>
<dbReference type="InterPro" id="IPR000719">
    <property type="entry name" value="Prot_kinase_dom"/>
</dbReference>
<reference evidence="15" key="1">
    <citation type="journal article" date="2023" name="G3 (Bethesda)">
        <title>A reference genome for the long-term kleptoplast-retaining sea slug Elysia crispata morphotype clarki.</title>
        <authorList>
            <person name="Eastman K.E."/>
            <person name="Pendleton A.L."/>
            <person name="Shaikh M.A."/>
            <person name="Suttiyut T."/>
            <person name="Ogas R."/>
            <person name="Tomko P."/>
            <person name="Gavelis G."/>
            <person name="Widhalm J.R."/>
            <person name="Wisecaver J.H."/>
        </authorList>
    </citation>
    <scope>NUCLEOTIDE SEQUENCE</scope>
    <source>
        <strain evidence="15">ECLA1</strain>
    </source>
</reference>
<feature type="compositionally biased region" description="Polar residues" evidence="12">
    <location>
        <begin position="982"/>
        <end position="1001"/>
    </location>
</feature>
<feature type="domain" description="AGC-kinase C-terminal" evidence="14">
    <location>
        <begin position="1511"/>
        <end position="1554"/>
    </location>
</feature>
<feature type="region of interest" description="Disordered" evidence="12">
    <location>
        <begin position="974"/>
        <end position="1004"/>
    </location>
</feature>
<dbReference type="PANTHER" id="PTHR24356:SF1">
    <property type="entry name" value="SERINE_THREONINE-PROTEIN KINASE GREATWALL"/>
    <property type="match status" value="1"/>
</dbReference>
<evidence type="ECO:0000313" key="16">
    <source>
        <dbReference type="Proteomes" id="UP001283361"/>
    </source>
</evidence>
<feature type="region of interest" description="Disordered" evidence="12">
    <location>
        <begin position="816"/>
        <end position="836"/>
    </location>
</feature>
<dbReference type="FunFam" id="3.30.200.20:FF:000550">
    <property type="entry name" value="Serine/threonine-protein kinase greatwall"/>
    <property type="match status" value="1"/>
</dbReference>
<dbReference type="InterPro" id="IPR000961">
    <property type="entry name" value="AGC-kinase_C"/>
</dbReference>
<feature type="compositionally biased region" description="Basic and acidic residues" evidence="12">
    <location>
        <begin position="1308"/>
        <end position="1318"/>
    </location>
</feature>
<evidence type="ECO:0000313" key="15">
    <source>
        <dbReference type="EMBL" id="KAK3766542.1"/>
    </source>
</evidence>
<dbReference type="GO" id="GO:0005524">
    <property type="term" value="F:ATP binding"/>
    <property type="evidence" value="ECO:0007669"/>
    <property type="project" value="UniProtKB-KW"/>
</dbReference>
<proteinExistence type="inferred from homology"/>
<keyword evidence="16" id="KW-1185">Reference proteome</keyword>
<feature type="region of interest" description="Disordered" evidence="12">
    <location>
        <begin position="1"/>
        <end position="42"/>
    </location>
</feature>
<keyword evidence="7" id="KW-0418">Kinase</keyword>
<dbReference type="PROSITE" id="PS51285">
    <property type="entry name" value="AGC_KINASE_CTER"/>
    <property type="match status" value="1"/>
</dbReference>
<dbReference type="EC" id="2.7.11.1" evidence="2"/>
<evidence type="ECO:0000259" key="13">
    <source>
        <dbReference type="PROSITE" id="PS50011"/>
    </source>
</evidence>
<evidence type="ECO:0000256" key="1">
    <source>
        <dbReference type="ARBA" id="ARBA00009903"/>
    </source>
</evidence>
<evidence type="ECO:0000256" key="11">
    <source>
        <dbReference type="ARBA" id="ARBA00048679"/>
    </source>
</evidence>
<dbReference type="PROSITE" id="PS00108">
    <property type="entry name" value="PROTEIN_KINASE_ST"/>
    <property type="match status" value="1"/>
</dbReference>
<dbReference type="GO" id="GO:0004674">
    <property type="term" value="F:protein serine/threonine kinase activity"/>
    <property type="evidence" value="ECO:0007669"/>
    <property type="project" value="UniProtKB-KW"/>
</dbReference>
<keyword evidence="5" id="KW-0808">Transferase</keyword>
<comment type="similarity">
    <text evidence="1">Belongs to the protein kinase superfamily. AGC Ser/Thr protein kinase family.</text>
</comment>
<feature type="domain" description="Protein kinase" evidence="13">
    <location>
        <begin position="1188"/>
        <end position="1510"/>
    </location>
</feature>
<dbReference type="EMBL" id="JAWDGP010004210">
    <property type="protein sequence ID" value="KAK3766542.1"/>
    <property type="molecule type" value="Genomic_DNA"/>
</dbReference>
<keyword evidence="8" id="KW-0067">ATP-binding</keyword>
<evidence type="ECO:0000256" key="4">
    <source>
        <dbReference type="ARBA" id="ARBA00022527"/>
    </source>
</evidence>
<dbReference type="SMART" id="SM00220">
    <property type="entry name" value="S_TKc"/>
    <property type="match status" value="1"/>
</dbReference>
<feature type="region of interest" description="Disordered" evidence="12">
    <location>
        <begin position="1302"/>
        <end position="1324"/>
    </location>
</feature>